<dbReference type="FunFam" id="1.10.30.10:FF:000002">
    <property type="entry name" value="transcription factor Sox-2"/>
    <property type="match status" value="1"/>
</dbReference>
<evidence type="ECO:0000256" key="11">
    <source>
        <dbReference type="ARBA" id="ARBA00023159"/>
    </source>
</evidence>
<evidence type="ECO:0000256" key="6">
    <source>
        <dbReference type="ARBA" id="ARBA00022782"/>
    </source>
</evidence>
<dbReference type="GO" id="GO:0016607">
    <property type="term" value="C:nuclear speck"/>
    <property type="evidence" value="ECO:0007669"/>
    <property type="project" value="UniProtKB-SubCell"/>
</dbReference>
<dbReference type="PANTHER" id="PTHR10270">
    <property type="entry name" value="SOX TRANSCRIPTION FACTOR"/>
    <property type="match status" value="1"/>
</dbReference>
<evidence type="ECO:0000256" key="2">
    <source>
        <dbReference type="ARBA" id="ARBA00004496"/>
    </source>
</evidence>
<gene>
    <name evidence="20" type="ORF">HPG69_009359</name>
</gene>
<dbReference type="GO" id="GO:0005516">
    <property type="term" value="F:calmodulin binding"/>
    <property type="evidence" value="ECO:0007669"/>
    <property type="project" value="UniProtKB-KW"/>
</dbReference>
<feature type="compositionally biased region" description="Polar residues" evidence="18">
    <location>
        <begin position="125"/>
        <end position="134"/>
    </location>
</feature>
<dbReference type="Proteomes" id="UP000551758">
    <property type="component" value="Unassembled WGS sequence"/>
</dbReference>
<feature type="DNA-binding region" description="HMG box" evidence="17">
    <location>
        <begin position="1"/>
        <end position="65"/>
    </location>
</feature>
<keyword evidence="12" id="KW-0804">Transcription</keyword>
<evidence type="ECO:0000256" key="1">
    <source>
        <dbReference type="ARBA" id="ARBA00004324"/>
    </source>
</evidence>
<comment type="subcellular location">
    <subcellularLocation>
        <location evidence="2">Cytoplasm</location>
    </subcellularLocation>
    <subcellularLocation>
        <location evidence="1">Nucleus speckle</location>
    </subcellularLocation>
</comment>
<evidence type="ECO:0000256" key="14">
    <source>
        <dbReference type="ARBA" id="ARBA00024048"/>
    </source>
</evidence>
<evidence type="ECO:0000256" key="17">
    <source>
        <dbReference type="PROSITE-ProRule" id="PRU00267"/>
    </source>
</evidence>
<organism evidence="20 21">
    <name type="scientific">Diceros bicornis minor</name>
    <name type="common">South-central black rhinoceros</name>
    <dbReference type="NCBI Taxonomy" id="77932"/>
    <lineage>
        <taxon>Eukaryota</taxon>
        <taxon>Metazoa</taxon>
        <taxon>Chordata</taxon>
        <taxon>Craniata</taxon>
        <taxon>Vertebrata</taxon>
        <taxon>Euteleostomi</taxon>
        <taxon>Mammalia</taxon>
        <taxon>Eutheria</taxon>
        <taxon>Laurasiatheria</taxon>
        <taxon>Perissodactyla</taxon>
        <taxon>Rhinocerotidae</taxon>
        <taxon>Diceros</taxon>
    </lineage>
</organism>
<accession>A0A7J7F375</accession>
<evidence type="ECO:0000256" key="4">
    <source>
        <dbReference type="ARBA" id="ARBA00019052"/>
    </source>
</evidence>
<protein>
    <recommendedName>
        <fullName evidence="4">Sex-determining region Y protein</fullName>
    </recommendedName>
    <alternativeName>
        <fullName evidence="15">Testis-determining factor</fullName>
    </alternativeName>
</protein>
<dbReference type="Pfam" id="PF00505">
    <property type="entry name" value="HMG_box"/>
    <property type="match status" value="1"/>
</dbReference>
<evidence type="ECO:0000256" key="9">
    <source>
        <dbReference type="ARBA" id="ARBA00023015"/>
    </source>
</evidence>
<dbReference type="PROSITE" id="PS50118">
    <property type="entry name" value="HMG_BOX_2"/>
    <property type="match status" value="1"/>
</dbReference>
<dbReference type="GO" id="GO:0030154">
    <property type="term" value="P:cell differentiation"/>
    <property type="evidence" value="ECO:0007669"/>
    <property type="project" value="UniProtKB-KW"/>
</dbReference>
<dbReference type="CDD" id="cd22028">
    <property type="entry name" value="HMG-box_SoxA_SoxB_SoxG"/>
    <property type="match status" value="1"/>
</dbReference>
<evidence type="ECO:0000256" key="5">
    <source>
        <dbReference type="ARBA" id="ARBA00022490"/>
    </source>
</evidence>
<comment type="caution">
    <text evidence="20">The sequence shown here is derived from an EMBL/GenBank/DDBJ whole genome shotgun (WGS) entry which is preliminary data.</text>
</comment>
<keyword evidence="11" id="KW-0010">Activator</keyword>
<dbReference type="GO" id="GO:0005737">
    <property type="term" value="C:cytoplasm"/>
    <property type="evidence" value="ECO:0007669"/>
    <property type="project" value="UniProtKB-SubCell"/>
</dbReference>
<evidence type="ECO:0000256" key="18">
    <source>
        <dbReference type="SAM" id="MobiDB-lite"/>
    </source>
</evidence>
<evidence type="ECO:0000256" key="10">
    <source>
        <dbReference type="ARBA" id="ARBA00023125"/>
    </source>
</evidence>
<dbReference type="AlphaFoldDB" id="A0A7J7F375"/>
<evidence type="ECO:0000256" key="3">
    <source>
        <dbReference type="ARBA" id="ARBA00005998"/>
    </source>
</evidence>
<evidence type="ECO:0000256" key="12">
    <source>
        <dbReference type="ARBA" id="ARBA00023163"/>
    </source>
</evidence>
<feature type="region of interest" description="Disordered" evidence="18">
    <location>
        <begin position="123"/>
        <end position="142"/>
    </location>
</feature>
<keyword evidence="8" id="KW-0726">Sexual differentiation</keyword>
<comment type="function">
    <text evidence="16">Transcriptional regulator that controls a genetic switch in male development. It is necessary and sufficient for initiating male sex determination by directing the development of supporting cell precursors (pre-Sertoli cells) as Sertoli rather than granulosa cells. Involved in different aspects of gene regulation including promoter activation or repression. Binds to the DNA consensus sequence 5'-[AT]AACAA[AT]-3'. SRY HMG box recognizes DNA by partial intercalation in the minor groove and promotes DNA bending. Also involved in pre-mRNA splicing. In male adult brain involved in the maintenance of motor functions of dopaminergic neurons.</text>
</comment>
<dbReference type="InterPro" id="IPR050140">
    <property type="entry name" value="SRY-related_HMG-box_TF-like"/>
</dbReference>
<keyword evidence="5" id="KW-0963">Cytoplasm</keyword>
<evidence type="ECO:0000256" key="7">
    <source>
        <dbReference type="ARBA" id="ARBA00022860"/>
    </source>
</evidence>
<dbReference type="InterPro" id="IPR009071">
    <property type="entry name" value="HMG_box_dom"/>
</dbReference>
<evidence type="ECO:0000256" key="16">
    <source>
        <dbReference type="ARBA" id="ARBA00045821"/>
    </source>
</evidence>
<dbReference type="GO" id="GO:0000978">
    <property type="term" value="F:RNA polymerase II cis-regulatory region sequence-specific DNA binding"/>
    <property type="evidence" value="ECO:0007669"/>
    <property type="project" value="TreeGrafter"/>
</dbReference>
<dbReference type="GO" id="GO:0007548">
    <property type="term" value="P:sex differentiation"/>
    <property type="evidence" value="ECO:0007669"/>
    <property type="project" value="UniProtKB-KW"/>
</dbReference>
<sequence>MNAFMVWSRDHRRKVALENPQMQNSEISKRLGCQWKMLTEAEKWPFFEEAQRLRAVHQEKYLDYKYRPRRKAKIPQKSDKSLPADSSAIVCSQAHVDERLYPFTYRDGCAKATQLRTDRPLCRSQPVNTASSPLGQHRHSSSASLRDLPVTLATQSYVDVPFHRNLQPGLAHVYFPYCFP</sequence>
<dbReference type="PANTHER" id="PTHR10270:SF161">
    <property type="entry name" value="SEX-DETERMINING REGION Y PROTEIN"/>
    <property type="match status" value="1"/>
</dbReference>
<dbReference type="EMBL" id="JACDTQ010001467">
    <property type="protein sequence ID" value="KAF5922495.1"/>
    <property type="molecule type" value="Genomic_DNA"/>
</dbReference>
<proteinExistence type="inferred from homology"/>
<evidence type="ECO:0000256" key="8">
    <source>
        <dbReference type="ARBA" id="ARBA00022928"/>
    </source>
</evidence>
<dbReference type="GO" id="GO:0001228">
    <property type="term" value="F:DNA-binding transcription activator activity, RNA polymerase II-specific"/>
    <property type="evidence" value="ECO:0007669"/>
    <property type="project" value="TreeGrafter"/>
</dbReference>
<keyword evidence="9" id="KW-0805">Transcription regulation</keyword>
<evidence type="ECO:0000256" key="13">
    <source>
        <dbReference type="ARBA" id="ARBA00023242"/>
    </source>
</evidence>
<name>A0A7J7F375_DICBM</name>
<keyword evidence="7" id="KW-0112">Calmodulin-binding</keyword>
<reference evidence="20 21" key="1">
    <citation type="journal article" date="2020" name="Mol. Biol. Evol.">
        <title>Interspecific Gene Flow and the Evolution of Specialization in Black and White Rhinoceros.</title>
        <authorList>
            <person name="Moodley Y."/>
            <person name="Westbury M.V."/>
            <person name="Russo I.M."/>
            <person name="Gopalakrishnan S."/>
            <person name="Rakotoarivelo A."/>
            <person name="Olsen R.A."/>
            <person name="Prost S."/>
            <person name="Tunstall T."/>
            <person name="Ryder O.A."/>
            <person name="Dalen L."/>
            <person name="Bruford M.W."/>
        </authorList>
    </citation>
    <scope>NUCLEOTIDE SEQUENCE [LARGE SCALE GENOMIC DNA]</scope>
    <source>
        <strain evidence="20">SBR-YM</strain>
        <tissue evidence="20">Skin</tissue>
    </source>
</reference>
<evidence type="ECO:0000256" key="15">
    <source>
        <dbReference type="ARBA" id="ARBA00032498"/>
    </source>
</evidence>
<keyword evidence="21" id="KW-1185">Reference proteome</keyword>
<dbReference type="Gene3D" id="1.10.30.10">
    <property type="entry name" value="High mobility group box domain"/>
    <property type="match status" value="1"/>
</dbReference>
<evidence type="ECO:0000313" key="20">
    <source>
        <dbReference type="EMBL" id="KAF5922495.1"/>
    </source>
</evidence>
<comment type="similarity">
    <text evidence="3">Belongs to the SRY family.</text>
</comment>
<keyword evidence="6" id="KW-0221">Differentiation</keyword>
<keyword evidence="10 17" id="KW-0238">DNA-binding</keyword>
<keyword evidence="13 17" id="KW-0539">Nucleus</keyword>
<feature type="domain" description="HMG box" evidence="19">
    <location>
        <begin position="1"/>
        <end position="65"/>
    </location>
</feature>
<dbReference type="SMART" id="SM00398">
    <property type="entry name" value="HMG"/>
    <property type="match status" value="1"/>
</dbReference>
<comment type="subunit">
    <text evidence="14">Interacts with CALM, EP300, HDAC3, KPNB1, ZNF208 isoform KRAB-O, PARP1, SLC9A3R2 and WT1. The interaction with EP300 modulates its DNA-binding activity. The interaction with KPNB1 is sensitive to dissociation by Ran in the GTP-bound form. Interaction with PARP1 impaired its DNA-binding activity.</text>
</comment>
<evidence type="ECO:0000313" key="21">
    <source>
        <dbReference type="Proteomes" id="UP000551758"/>
    </source>
</evidence>
<dbReference type="InterPro" id="IPR036910">
    <property type="entry name" value="HMG_box_dom_sf"/>
</dbReference>
<evidence type="ECO:0000259" key="19">
    <source>
        <dbReference type="PROSITE" id="PS50118"/>
    </source>
</evidence>
<dbReference type="SUPFAM" id="SSF47095">
    <property type="entry name" value="HMG-box"/>
    <property type="match status" value="1"/>
</dbReference>